<dbReference type="EMBL" id="VUJU01000019">
    <property type="protein sequence ID" value="KAF0773923.1"/>
    <property type="molecule type" value="Genomic_DNA"/>
</dbReference>
<gene>
    <name evidence="1" type="ORF">FWK35_00000453</name>
</gene>
<keyword evidence="2" id="KW-1185">Reference proteome</keyword>
<accession>A0A6G0ZQP1</accession>
<name>A0A6G0ZQP1_APHCR</name>
<feature type="non-terminal residue" evidence="1">
    <location>
        <position position="1"/>
    </location>
</feature>
<comment type="caution">
    <text evidence="1">The sequence shown here is derived from an EMBL/GenBank/DDBJ whole genome shotgun (WGS) entry which is preliminary data.</text>
</comment>
<protein>
    <submittedName>
        <fullName evidence="1">Zinc finger MYM-type protein 1-like</fullName>
    </submittedName>
</protein>
<dbReference type="AlphaFoldDB" id="A0A6G0ZQP1"/>
<sequence>FNLILRVIKKFFPLTLLLSKVLQKVDIDLSYYYKRVADICKISKKILDDGDKEFKETFSFQKHQ</sequence>
<evidence type="ECO:0000313" key="2">
    <source>
        <dbReference type="Proteomes" id="UP000478052"/>
    </source>
</evidence>
<dbReference type="Proteomes" id="UP000478052">
    <property type="component" value="Unassembled WGS sequence"/>
</dbReference>
<reference evidence="1 2" key="1">
    <citation type="submission" date="2019-08" db="EMBL/GenBank/DDBJ databases">
        <title>Whole genome of Aphis craccivora.</title>
        <authorList>
            <person name="Voronova N.V."/>
            <person name="Shulinski R.S."/>
            <person name="Bandarenka Y.V."/>
            <person name="Zhorov D.G."/>
            <person name="Warner D."/>
        </authorList>
    </citation>
    <scope>NUCLEOTIDE SEQUENCE [LARGE SCALE GENOMIC DNA]</scope>
    <source>
        <strain evidence="1">180601</strain>
        <tissue evidence="1">Whole Body</tissue>
    </source>
</reference>
<organism evidence="1 2">
    <name type="scientific">Aphis craccivora</name>
    <name type="common">Cowpea aphid</name>
    <dbReference type="NCBI Taxonomy" id="307492"/>
    <lineage>
        <taxon>Eukaryota</taxon>
        <taxon>Metazoa</taxon>
        <taxon>Ecdysozoa</taxon>
        <taxon>Arthropoda</taxon>
        <taxon>Hexapoda</taxon>
        <taxon>Insecta</taxon>
        <taxon>Pterygota</taxon>
        <taxon>Neoptera</taxon>
        <taxon>Paraneoptera</taxon>
        <taxon>Hemiptera</taxon>
        <taxon>Sternorrhyncha</taxon>
        <taxon>Aphidomorpha</taxon>
        <taxon>Aphidoidea</taxon>
        <taxon>Aphididae</taxon>
        <taxon>Aphidini</taxon>
        <taxon>Aphis</taxon>
        <taxon>Aphis</taxon>
    </lineage>
</organism>
<evidence type="ECO:0000313" key="1">
    <source>
        <dbReference type="EMBL" id="KAF0773923.1"/>
    </source>
</evidence>
<proteinExistence type="predicted"/>